<protein>
    <recommendedName>
        <fullName evidence="1">Dirigent protein</fullName>
    </recommendedName>
</protein>
<dbReference type="PANTHER" id="PTHR46215:SF17">
    <property type="entry name" value="DIRIGENT PROTEIN"/>
    <property type="match status" value="1"/>
</dbReference>
<keyword evidence="3" id="KW-1185">Reference proteome</keyword>
<dbReference type="Proteomes" id="UP001151287">
    <property type="component" value="Unassembled WGS sequence"/>
</dbReference>
<dbReference type="AlphaFoldDB" id="A0A9Q0C3H3"/>
<gene>
    <name evidence="2" type="ORF">LUZ63_017947</name>
</gene>
<name>A0A9Q0C3H3_9POAL</name>
<dbReference type="GO" id="GO:0048046">
    <property type="term" value="C:apoplast"/>
    <property type="evidence" value="ECO:0007669"/>
    <property type="project" value="UniProtKB-SubCell"/>
</dbReference>
<feature type="chain" id="PRO_5040544559" description="Dirigent protein" evidence="1">
    <location>
        <begin position="31"/>
        <end position="198"/>
    </location>
</feature>
<feature type="signal peptide" evidence="1">
    <location>
        <begin position="1"/>
        <end position="30"/>
    </location>
</feature>
<evidence type="ECO:0000313" key="3">
    <source>
        <dbReference type="Proteomes" id="UP001151287"/>
    </source>
</evidence>
<comment type="similarity">
    <text evidence="1">Belongs to the plant dirigent protein family.</text>
</comment>
<accession>A0A9Q0C3H3</accession>
<keyword evidence="1" id="KW-0052">Apoplast</keyword>
<keyword evidence="1" id="KW-0964">Secreted</keyword>
<dbReference type="PANTHER" id="PTHR46215">
    <property type="entry name" value="DIRIGENT PROTEIN 24-RELATED"/>
    <property type="match status" value="1"/>
</dbReference>
<comment type="subcellular location">
    <subcellularLocation>
        <location evidence="1">Secreted</location>
        <location evidence="1">Extracellular space</location>
        <location evidence="1">Apoplast</location>
    </subcellularLocation>
</comment>
<organism evidence="2 3">
    <name type="scientific">Rhynchospora breviuscula</name>
    <dbReference type="NCBI Taxonomy" id="2022672"/>
    <lineage>
        <taxon>Eukaryota</taxon>
        <taxon>Viridiplantae</taxon>
        <taxon>Streptophyta</taxon>
        <taxon>Embryophyta</taxon>
        <taxon>Tracheophyta</taxon>
        <taxon>Spermatophyta</taxon>
        <taxon>Magnoliopsida</taxon>
        <taxon>Liliopsida</taxon>
        <taxon>Poales</taxon>
        <taxon>Cyperaceae</taxon>
        <taxon>Cyperoideae</taxon>
        <taxon>Rhynchosporeae</taxon>
        <taxon>Rhynchospora</taxon>
    </lineage>
</organism>
<comment type="subunit">
    <text evidence="1">Homodimer.</text>
</comment>
<proteinExistence type="inferred from homology"/>
<dbReference type="OrthoDB" id="1685727at2759"/>
<dbReference type="EMBL" id="JAMQYH010000005">
    <property type="protein sequence ID" value="KAJ1686557.1"/>
    <property type="molecule type" value="Genomic_DNA"/>
</dbReference>
<comment type="function">
    <text evidence="1">Dirigent proteins impart stereoselectivity on the phenoxy radical-coupling reaction, yielding optically active lignans from two molecules of coniferyl alcohol in the biosynthesis of lignans, flavonolignans, and alkaloids and thus plays a central role in plant secondary metabolism.</text>
</comment>
<evidence type="ECO:0000313" key="2">
    <source>
        <dbReference type="EMBL" id="KAJ1686557.1"/>
    </source>
</evidence>
<sequence length="198" mass="21078">MESERHTRKHRIPLLLLPILLSFNLGTTIARPASRDSDRQITFYITGTTPLTAPHTKPMGLFKGQSQIDKSTSFLTSLTPSHALEAGKVKFINQQIRGIGDIGMPLIGQLEGVQVTNLGDSKSSILALEASFASTTGETKDNLRFFGVHHADAAESQIAVVGGKGKYEEASGFAVIKGGGGPESSGNDFGFTVYLSDA</sequence>
<dbReference type="Pfam" id="PF03018">
    <property type="entry name" value="Dirigent"/>
    <property type="match status" value="1"/>
</dbReference>
<comment type="caution">
    <text evidence="2">The sequence shown here is derived from an EMBL/GenBank/DDBJ whole genome shotgun (WGS) entry which is preliminary data.</text>
</comment>
<keyword evidence="1" id="KW-0732">Signal</keyword>
<reference evidence="2" key="1">
    <citation type="journal article" date="2022" name="Cell">
        <title>Repeat-based holocentromeres influence genome architecture and karyotype evolution.</title>
        <authorList>
            <person name="Hofstatter P.G."/>
            <person name="Thangavel G."/>
            <person name="Lux T."/>
            <person name="Neumann P."/>
            <person name="Vondrak T."/>
            <person name="Novak P."/>
            <person name="Zhang M."/>
            <person name="Costa L."/>
            <person name="Castellani M."/>
            <person name="Scott A."/>
            <person name="Toegelov H."/>
            <person name="Fuchs J."/>
            <person name="Mata-Sucre Y."/>
            <person name="Dias Y."/>
            <person name="Vanzela A.L.L."/>
            <person name="Huettel B."/>
            <person name="Almeida C.C.S."/>
            <person name="Simkova H."/>
            <person name="Souza G."/>
            <person name="Pedrosa-Harand A."/>
            <person name="Macas J."/>
            <person name="Mayer K.F.X."/>
            <person name="Houben A."/>
            <person name="Marques A."/>
        </authorList>
    </citation>
    <scope>NUCLEOTIDE SEQUENCE</scope>
    <source>
        <strain evidence="2">RhyBre1mFocal</strain>
    </source>
</reference>
<evidence type="ECO:0000256" key="1">
    <source>
        <dbReference type="RuleBase" id="RU363099"/>
    </source>
</evidence>
<dbReference type="InterPro" id="IPR004265">
    <property type="entry name" value="Dirigent"/>
</dbReference>